<evidence type="ECO:0000313" key="1">
    <source>
        <dbReference type="EMBL" id="RXJ74358.1"/>
    </source>
</evidence>
<protein>
    <submittedName>
        <fullName evidence="1">Uncharacterized protein</fullName>
    </submittedName>
</protein>
<gene>
    <name evidence="1" type="ORF">CS022_04755</name>
</gene>
<dbReference type="EMBL" id="PEIB01000003">
    <property type="protein sequence ID" value="RXJ74358.1"/>
    <property type="molecule type" value="Genomic_DNA"/>
</dbReference>
<keyword evidence="2" id="KW-1185">Reference proteome</keyword>
<evidence type="ECO:0000313" key="2">
    <source>
        <dbReference type="Proteomes" id="UP000290287"/>
    </source>
</evidence>
<dbReference type="AlphaFoldDB" id="A0A4V1LT89"/>
<comment type="caution">
    <text evidence="1">The sequence shown here is derived from an EMBL/GenBank/DDBJ whole genome shotgun (WGS) entry which is preliminary data.</text>
</comment>
<reference evidence="1 2" key="1">
    <citation type="submission" date="2017-10" db="EMBL/GenBank/DDBJ databases">
        <title>Nyctiphanis sp. nov., isolated from the stomach of the euphausiid Nyctiphanes simplex (Hansen, 1911) in the Gulf of California.</title>
        <authorList>
            <person name="Gomez-Gil B."/>
            <person name="Aguilar-Mendez M."/>
            <person name="Lopez-Cortes A."/>
            <person name="Gomez-Gutierrez J."/>
            <person name="Roque A."/>
            <person name="Lang E."/>
            <person name="Gonzalez-Castillo A."/>
        </authorList>
    </citation>
    <scope>NUCLEOTIDE SEQUENCE [LARGE SCALE GENOMIC DNA]</scope>
    <source>
        <strain evidence="1 2">CAIM 600</strain>
    </source>
</reference>
<accession>A0A4V1LT89</accession>
<proteinExistence type="predicted"/>
<organism evidence="1 2">
    <name type="scientific">Veronia nyctiphanis</name>
    <dbReference type="NCBI Taxonomy" id="1278244"/>
    <lineage>
        <taxon>Bacteria</taxon>
        <taxon>Pseudomonadati</taxon>
        <taxon>Pseudomonadota</taxon>
        <taxon>Gammaproteobacteria</taxon>
        <taxon>Vibrionales</taxon>
        <taxon>Vibrionaceae</taxon>
        <taxon>Veronia</taxon>
    </lineage>
</organism>
<sequence>MFSSSRVLGNIESAGHFATPTSLDECSRPVFWRSFLSMKQFYAVEFEGGIFIPQDRVLANSLIIVVIQEECAS</sequence>
<dbReference type="Proteomes" id="UP000290287">
    <property type="component" value="Unassembled WGS sequence"/>
</dbReference>
<name>A0A4V1LT89_9GAMM</name>